<gene>
    <name evidence="5" type="ORF">SHKM778_36380</name>
</gene>
<evidence type="ECO:0000256" key="4">
    <source>
        <dbReference type="SAM" id="MobiDB-lite"/>
    </source>
</evidence>
<dbReference type="Pfam" id="PF00400">
    <property type="entry name" value="WD40"/>
    <property type="match status" value="3"/>
</dbReference>
<dbReference type="PRINTS" id="PR00320">
    <property type="entry name" value="GPROTEINBRPT"/>
</dbReference>
<dbReference type="InterPro" id="IPR001680">
    <property type="entry name" value="WD40_rpt"/>
</dbReference>
<feature type="compositionally biased region" description="Polar residues" evidence="4">
    <location>
        <begin position="154"/>
        <end position="171"/>
    </location>
</feature>
<feature type="region of interest" description="Disordered" evidence="4">
    <location>
        <begin position="120"/>
        <end position="183"/>
    </location>
</feature>
<evidence type="ECO:0000313" key="5">
    <source>
        <dbReference type="EMBL" id="BFO17250.1"/>
    </source>
</evidence>
<reference evidence="5" key="1">
    <citation type="submission" date="2024-06" db="EMBL/GenBank/DDBJ databases">
        <authorList>
            <consortium name="consrtm"/>
            <person name="Uemura M."/>
            <person name="Terahara T."/>
        </authorList>
    </citation>
    <scope>NUCLEOTIDE SEQUENCE</scope>
    <source>
        <strain evidence="5">KM77-8</strain>
    </source>
</reference>
<proteinExistence type="predicted"/>
<evidence type="ECO:0000256" key="1">
    <source>
        <dbReference type="ARBA" id="ARBA00022574"/>
    </source>
</evidence>
<evidence type="ECO:0000256" key="3">
    <source>
        <dbReference type="PROSITE-ProRule" id="PRU00221"/>
    </source>
</evidence>
<dbReference type="InterPro" id="IPR020472">
    <property type="entry name" value="WD40_PAC1"/>
</dbReference>
<dbReference type="PROSITE" id="PS50082">
    <property type="entry name" value="WD_REPEATS_2"/>
    <property type="match status" value="3"/>
</dbReference>
<dbReference type="InterPro" id="IPR019775">
    <property type="entry name" value="WD40_repeat_CS"/>
</dbReference>
<feature type="repeat" description="WD" evidence="3">
    <location>
        <begin position="74"/>
        <end position="115"/>
    </location>
</feature>
<dbReference type="PANTHER" id="PTHR19879:SF9">
    <property type="entry name" value="TRANSCRIPTION INITIATION FACTOR TFIID SUBUNIT 5"/>
    <property type="match status" value="1"/>
</dbReference>
<dbReference type="PANTHER" id="PTHR19879">
    <property type="entry name" value="TRANSCRIPTION INITIATION FACTOR TFIID"/>
    <property type="match status" value="1"/>
</dbReference>
<feature type="compositionally biased region" description="Low complexity" evidence="4">
    <location>
        <begin position="125"/>
        <end position="134"/>
    </location>
</feature>
<keyword evidence="2" id="KW-0677">Repeat</keyword>
<organism evidence="5">
    <name type="scientific">Streptomyces haneummycinicus</name>
    <dbReference type="NCBI Taxonomy" id="3074435"/>
    <lineage>
        <taxon>Bacteria</taxon>
        <taxon>Bacillati</taxon>
        <taxon>Actinomycetota</taxon>
        <taxon>Actinomycetes</taxon>
        <taxon>Kitasatosporales</taxon>
        <taxon>Streptomycetaceae</taxon>
        <taxon>Streptomyces</taxon>
    </lineage>
</organism>
<dbReference type="InterPro" id="IPR015943">
    <property type="entry name" value="WD40/YVTN_repeat-like_dom_sf"/>
</dbReference>
<name>A0AAT9HIP7_9ACTN</name>
<evidence type="ECO:0000256" key="2">
    <source>
        <dbReference type="ARBA" id="ARBA00022737"/>
    </source>
</evidence>
<feature type="repeat" description="WD" evidence="3">
    <location>
        <begin position="1"/>
        <end position="26"/>
    </location>
</feature>
<dbReference type="SUPFAM" id="SSF50978">
    <property type="entry name" value="WD40 repeat-like"/>
    <property type="match status" value="1"/>
</dbReference>
<accession>A0AAT9HIP7</accession>
<dbReference type="PROSITE" id="PS50294">
    <property type="entry name" value="WD_REPEATS_REGION"/>
    <property type="match status" value="2"/>
</dbReference>
<keyword evidence="1 3" id="KW-0853">WD repeat</keyword>
<dbReference type="AlphaFoldDB" id="A0AAT9HIP7"/>
<dbReference type="PROSITE" id="PS00678">
    <property type="entry name" value="WD_REPEATS_1"/>
    <property type="match status" value="3"/>
</dbReference>
<evidence type="ECO:0008006" key="6">
    <source>
        <dbReference type="Google" id="ProtNLM"/>
    </source>
</evidence>
<sequence length="183" mass="19235">MGVAVTADGTLLASAGFDRSVVLWNLGGPVLTAHPFTAVWQARFSPDGKLLATADADHTVRLWEVSGRRLLATLRGHKEAVFSVAFAHDGRILASGDSDGRIQLWDIASRGRLATLTGHKGQVYSSTSPATAAPSPRPEPTVRCACGTWPSARGSRSSPVTGTTRTRSPSAPTAGPWRVPPTI</sequence>
<reference evidence="5" key="2">
    <citation type="submission" date="2024-07" db="EMBL/GenBank/DDBJ databases">
        <title>Streptomyces haneummycinica sp. nov., a new antibiotic-producing actinobacterium isolated from marine sediment.</title>
        <authorList>
            <person name="Uemura M."/>
            <person name="Hamada M."/>
            <person name="Hirano S."/>
            <person name="Kobayashi K."/>
            <person name="Ohshiro T."/>
            <person name="Kobayashi T."/>
            <person name="Terahara T."/>
        </authorList>
    </citation>
    <scope>NUCLEOTIDE SEQUENCE</scope>
    <source>
        <strain evidence="5">KM77-8</strain>
    </source>
</reference>
<dbReference type="InterPro" id="IPR036322">
    <property type="entry name" value="WD40_repeat_dom_sf"/>
</dbReference>
<feature type="repeat" description="WD" evidence="3">
    <location>
        <begin position="44"/>
        <end position="73"/>
    </location>
</feature>
<protein>
    <recommendedName>
        <fullName evidence="6">WD40 repeat domain-containing protein</fullName>
    </recommendedName>
</protein>
<dbReference type="EMBL" id="AP035768">
    <property type="protein sequence ID" value="BFO17250.1"/>
    <property type="molecule type" value="Genomic_DNA"/>
</dbReference>
<dbReference type="Gene3D" id="2.130.10.10">
    <property type="entry name" value="YVTN repeat-like/Quinoprotein amine dehydrogenase"/>
    <property type="match status" value="1"/>
</dbReference>
<dbReference type="SMART" id="SM00320">
    <property type="entry name" value="WD40"/>
    <property type="match status" value="2"/>
</dbReference>